<proteinExistence type="predicted"/>
<dbReference type="InterPro" id="IPR042092">
    <property type="entry name" value="PsdUridine_s_RsuA/RluB/E/F_cat"/>
</dbReference>
<dbReference type="PANTHER" id="PTHR47683">
    <property type="entry name" value="PSEUDOURIDINE SYNTHASE FAMILY PROTEIN-RELATED"/>
    <property type="match status" value="1"/>
</dbReference>
<dbReference type="Proteomes" id="UP000219329">
    <property type="component" value="Unassembled WGS sequence"/>
</dbReference>
<dbReference type="InterPro" id="IPR002942">
    <property type="entry name" value="S4_RNA-bd"/>
</dbReference>
<accession>A0A2A5WAX0</accession>
<dbReference type="InterPro" id="IPR020103">
    <property type="entry name" value="PsdUridine_synth_cat_dom_sf"/>
</dbReference>
<dbReference type="InterPro" id="IPR036986">
    <property type="entry name" value="S4_RNA-bd_sf"/>
</dbReference>
<sequence>MRLSKFLSLSVAMSRNQAKFFIRKGRVSVDGDVITDPNLELADTSHVIFDGKPTSIAAYHYFLLHKPASYICKIKDTQYASVLELVKNRSKDRYYYFANVLGAEQTGLVLLSDDARWTNRMQRKLSKKPCVYQAKSKKIISDDQLRLMTEACLAVSENQIGPTINIQKQDKKTLLLSMNQTHITEIINIFSSVDLAIETLHLQQIGRLSLGDLPEGDYLEFTENEVKV</sequence>
<dbReference type="GO" id="GO:0001522">
    <property type="term" value="P:pseudouridine synthesis"/>
    <property type="evidence" value="ECO:0007669"/>
    <property type="project" value="InterPro"/>
</dbReference>
<dbReference type="AlphaFoldDB" id="A0A2A5WAX0"/>
<comment type="caution">
    <text evidence="13">The sequence shown here is derived from an EMBL/GenBank/DDBJ whole genome shotgun (WGS) entry which is preliminary data.</text>
</comment>
<evidence type="ECO:0000256" key="8">
    <source>
        <dbReference type="ARBA" id="ARBA00042843"/>
    </source>
</evidence>
<comment type="catalytic activity">
    <reaction evidence="2">
        <text>uridine(35) in tRNA(Tyr) = pseudouridine(35) in tRNA(Tyr)</text>
        <dbReference type="Rhea" id="RHEA:60556"/>
        <dbReference type="Rhea" id="RHEA-COMP:15607"/>
        <dbReference type="Rhea" id="RHEA-COMP:15608"/>
        <dbReference type="ChEBI" id="CHEBI:65314"/>
        <dbReference type="ChEBI" id="CHEBI:65315"/>
    </reaction>
</comment>
<evidence type="ECO:0000256" key="6">
    <source>
        <dbReference type="ARBA" id="ARBA00041420"/>
    </source>
</evidence>
<dbReference type="Gene3D" id="3.30.70.1560">
    <property type="entry name" value="Alpha-L RNA-binding motif"/>
    <property type="match status" value="1"/>
</dbReference>
<evidence type="ECO:0000256" key="11">
    <source>
        <dbReference type="PROSITE-ProRule" id="PRU00182"/>
    </source>
</evidence>
<dbReference type="GO" id="GO:0160138">
    <property type="term" value="F:23S rRNA pseudouridine(2604) synthase activity"/>
    <property type="evidence" value="ECO:0007669"/>
    <property type="project" value="UniProtKB-EC"/>
</dbReference>
<dbReference type="EC" id="5.4.99.21" evidence="4"/>
<dbReference type="PANTHER" id="PTHR47683:SF2">
    <property type="entry name" value="RNA-BINDING S4 DOMAIN-CONTAINING PROTEIN"/>
    <property type="match status" value="1"/>
</dbReference>
<dbReference type="SMART" id="SM00363">
    <property type="entry name" value="S4"/>
    <property type="match status" value="1"/>
</dbReference>
<dbReference type="InterPro" id="IPR020094">
    <property type="entry name" value="TruA/RsuA/RluB/E/F_N"/>
</dbReference>
<reference evidence="13 14" key="1">
    <citation type="submission" date="2017-08" db="EMBL/GenBank/DDBJ databases">
        <title>Fine stratification of microbial communities through a metagenomic profile of the photic zone.</title>
        <authorList>
            <person name="Haro-Moreno J.M."/>
            <person name="Lopez-Perez M."/>
            <person name="De La Torre J."/>
            <person name="Picazo A."/>
            <person name="Camacho A."/>
            <person name="Rodriguez-Valera F."/>
        </authorList>
    </citation>
    <scope>NUCLEOTIDE SEQUENCE [LARGE SCALE GENOMIC DNA]</scope>
    <source>
        <strain evidence="13">MED-G28</strain>
    </source>
</reference>
<dbReference type="EMBL" id="NTJZ01000007">
    <property type="protein sequence ID" value="PDH33629.1"/>
    <property type="molecule type" value="Genomic_DNA"/>
</dbReference>
<comment type="catalytic activity">
    <reaction evidence="3">
        <text>uridine(2604) in 23S rRNA = pseudouridine(2604) in 23S rRNA</text>
        <dbReference type="Rhea" id="RHEA:38875"/>
        <dbReference type="Rhea" id="RHEA-COMP:10093"/>
        <dbReference type="Rhea" id="RHEA-COMP:10094"/>
        <dbReference type="ChEBI" id="CHEBI:65314"/>
        <dbReference type="ChEBI" id="CHEBI:65315"/>
        <dbReference type="EC" id="5.4.99.21"/>
    </reaction>
</comment>
<dbReference type="PROSITE" id="PS50889">
    <property type="entry name" value="S4"/>
    <property type="match status" value="1"/>
</dbReference>
<dbReference type="SUPFAM" id="SSF55120">
    <property type="entry name" value="Pseudouridine synthase"/>
    <property type="match status" value="1"/>
</dbReference>
<evidence type="ECO:0000256" key="10">
    <source>
        <dbReference type="ARBA" id="ARBA00043147"/>
    </source>
</evidence>
<keyword evidence="11" id="KW-0694">RNA-binding</keyword>
<dbReference type="Gene3D" id="3.30.70.580">
    <property type="entry name" value="Pseudouridine synthase I, catalytic domain, N-terminal subdomain"/>
    <property type="match status" value="1"/>
</dbReference>
<keyword evidence="1" id="KW-0413">Isomerase</keyword>
<dbReference type="Gene3D" id="3.10.290.10">
    <property type="entry name" value="RNA-binding S4 domain"/>
    <property type="match status" value="1"/>
</dbReference>
<gene>
    <name evidence="13" type="ORF">CNF02_07835</name>
</gene>
<evidence type="ECO:0000259" key="12">
    <source>
        <dbReference type="SMART" id="SM00363"/>
    </source>
</evidence>
<dbReference type="GO" id="GO:0003723">
    <property type="term" value="F:RNA binding"/>
    <property type="evidence" value="ECO:0007669"/>
    <property type="project" value="UniProtKB-KW"/>
</dbReference>
<protein>
    <recommendedName>
        <fullName evidence="5">Dual-specificity RNA pseudouridine synthase RluF</fullName>
        <ecNumber evidence="4">5.4.99.21</ecNumber>
    </recommendedName>
    <alternativeName>
        <fullName evidence="7">23S rRNA pseudouridine(2604) synthase</fullName>
    </alternativeName>
    <alternativeName>
        <fullName evidence="9">Ribosomal large subunit pseudouridine synthase F</fullName>
    </alternativeName>
    <alternativeName>
        <fullName evidence="8">rRNA pseudouridylate synthase F</fullName>
    </alternativeName>
    <alternativeName>
        <fullName evidence="10">rRNA-uridine isomerase F</fullName>
    </alternativeName>
    <alternativeName>
        <fullName evidence="6">tRNA(Tyr) pseudouridine(35) synthase</fullName>
    </alternativeName>
</protein>
<dbReference type="GO" id="GO:0006396">
    <property type="term" value="P:RNA processing"/>
    <property type="evidence" value="ECO:0007669"/>
    <property type="project" value="UniProtKB-ARBA"/>
</dbReference>
<evidence type="ECO:0000256" key="4">
    <source>
        <dbReference type="ARBA" id="ARBA00038922"/>
    </source>
</evidence>
<dbReference type="CDD" id="cd00165">
    <property type="entry name" value="S4"/>
    <property type="match status" value="1"/>
</dbReference>
<evidence type="ECO:0000313" key="13">
    <source>
        <dbReference type="EMBL" id="PDH33629.1"/>
    </source>
</evidence>
<dbReference type="Pfam" id="PF01479">
    <property type="entry name" value="S4"/>
    <property type="match status" value="1"/>
</dbReference>
<dbReference type="SUPFAM" id="SSF55174">
    <property type="entry name" value="Alpha-L RNA-binding motif"/>
    <property type="match status" value="1"/>
</dbReference>
<evidence type="ECO:0000256" key="3">
    <source>
        <dbReference type="ARBA" id="ARBA00036535"/>
    </source>
</evidence>
<evidence type="ECO:0000256" key="5">
    <source>
        <dbReference type="ARBA" id="ARBA00039989"/>
    </source>
</evidence>
<evidence type="ECO:0000256" key="1">
    <source>
        <dbReference type="ARBA" id="ARBA00023235"/>
    </source>
</evidence>
<evidence type="ECO:0000256" key="7">
    <source>
        <dbReference type="ARBA" id="ARBA00041697"/>
    </source>
</evidence>
<dbReference type="InterPro" id="IPR050343">
    <property type="entry name" value="RsuA_PseudoU_synthase"/>
</dbReference>
<evidence type="ECO:0000256" key="2">
    <source>
        <dbReference type="ARBA" id="ARBA00036390"/>
    </source>
</evidence>
<evidence type="ECO:0000313" key="14">
    <source>
        <dbReference type="Proteomes" id="UP000219329"/>
    </source>
</evidence>
<organism evidence="13 14">
    <name type="scientific">OM182 bacterium MED-G28</name>
    <dbReference type="NCBI Taxonomy" id="1986256"/>
    <lineage>
        <taxon>Bacteria</taxon>
        <taxon>Pseudomonadati</taxon>
        <taxon>Pseudomonadota</taxon>
        <taxon>Gammaproteobacteria</taxon>
        <taxon>OMG group</taxon>
        <taxon>OM182 clade</taxon>
    </lineage>
</organism>
<name>A0A2A5WAX0_9GAMM</name>
<feature type="domain" description="RNA-binding S4" evidence="12">
    <location>
        <begin position="1"/>
        <end position="62"/>
    </location>
</feature>
<evidence type="ECO:0000256" key="9">
    <source>
        <dbReference type="ARBA" id="ARBA00042890"/>
    </source>
</evidence>